<sequence>MSTPPKLQMSDFSQELIDQLCLAIEEKVEKNLDVIIQKKVEAEVEKQVEKVMKKLREELQPRDVLTEALGALYAFIMRTSSRAHAKQA</sequence>
<dbReference type="KEGG" id="cre:CHLRE_01g023913v5"/>
<reference evidence="1 2" key="1">
    <citation type="journal article" date="2007" name="Science">
        <title>The Chlamydomonas genome reveals the evolution of key animal and plant functions.</title>
        <authorList>
            <person name="Merchant S.S."/>
            <person name="Prochnik S.E."/>
            <person name="Vallon O."/>
            <person name="Harris E.H."/>
            <person name="Karpowicz S.J."/>
            <person name="Witman G.B."/>
            <person name="Terry A."/>
            <person name="Salamov A."/>
            <person name="Fritz-Laylin L.K."/>
            <person name="Marechal-Drouard L."/>
            <person name="Marshall W.F."/>
            <person name="Qu L.H."/>
            <person name="Nelson D.R."/>
            <person name="Sanderfoot A.A."/>
            <person name="Spalding M.H."/>
            <person name="Kapitonov V.V."/>
            <person name="Ren Q."/>
            <person name="Ferris P."/>
            <person name="Lindquist E."/>
            <person name="Shapiro H."/>
            <person name="Lucas S.M."/>
            <person name="Grimwood J."/>
            <person name="Schmutz J."/>
            <person name="Cardol P."/>
            <person name="Cerutti H."/>
            <person name="Chanfreau G."/>
            <person name="Chen C.L."/>
            <person name="Cognat V."/>
            <person name="Croft M.T."/>
            <person name="Dent R."/>
            <person name="Dutcher S."/>
            <person name="Fernandez E."/>
            <person name="Fukuzawa H."/>
            <person name="Gonzalez-Ballester D."/>
            <person name="Gonzalez-Halphen D."/>
            <person name="Hallmann A."/>
            <person name="Hanikenne M."/>
            <person name="Hippler M."/>
            <person name="Inwood W."/>
            <person name="Jabbari K."/>
            <person name="Kalanon M."/>
            <person name="Kuras R."/>
            <person name="Lefebvre P.A."/>
            <person name="Lemaire S.D."/>
            <person name="Lobanov A.V."/>
            <person name="Lohr M."/>
            <person name="Manuell A."/>
            <person name="Meier I."/>
            <person name="Mets L."/>
            <person name="Mittag M."/>
            <person name="Mittelmeier T."/>
            <person name="Moroney J.V."/>
            <person name="Moseley J."/>
            <person name="Napoli C."/>
            <person name="Nedelcu A.M."/>
            <person name="Niyogi K."/>
            <person name="Novoselov S.V."/>
            <person name="Paulsen I.T."/>
            <person name="Pazour G."/>
            <person name="Purton S."/>
            <person name="Ral J.P."/>
            <person name="Riano-Pachon D.M."/>
            <person name="Riekhof W."/>
            <person name="Rymarquis L."/>
            <person name="Schroda M."/>
            <person name="Stern D."/>
            <person name="Umen J."/>
            <person name="Willows R."/>
            <person name="Wilson N."/>
            <person name="Zimmer S.L."/>
            <person name="Allmer J."/>
            <person name="Balk J."/>
            <person name="Bisova K."/>
            <person name="Chen C.J."/>
            <person name="Elias M."/>
            <person name="Gendler K."/>
            <person name="Hauser C."/>
            <person name="Lamb M.R."/>
            <person name="Ledford H."/>
            <person name="Long J.C."/>
            <person name="Minagawa J."/>
            <person name="Page M.D."/>
            <person name="Pan J."/>
            <person name="Pootakham W."/>
            <person name="Roje S."/>
            <person name="Rose A."/>
            <person name="Stahlberg E."/>
            <person name="Terauchi A.M."/>
            <person name="Yang P."/>
            <person name="Ball S."/>
            <person name="Bowler C."/>
            <person name="Dieckmann C.L."/>
            <person name="Gladyshev V.N."/>
            <person name="Green P."/>
            <person name="Jorgensen R."/>
            <person name="Mayfield S."/>
            <person name="Mueller-Roeber B."/>
            <person name="Rajamani S."/>
            <person name="Sayre R.T."/>
            <person name="Brokstein P."/>
            <person name="Dubchak I."/>
            <person name="Goodstein D."/>
            <person name="Hornick L."/>
            <person name="Huang Y.W."/>
            <person name="Jhaveri J."/>
            <person name="Luo Y."/>
            <person name="Martinez D."/>
            <person name="Ngau W.C."/>
            <person name="Otillar B."/>
            <person name="Poliakov A."/>
            <person name="Porter A."/>
            <person name="Szajkowski L."/>
            <person name="Werner G."/>
            <person name="Zhou K."/>
            <person name="Grigoriev I.V."/>
            <person name="Rokhsar D.S."/>
            <person name="Grossman A.R."/>
        </authorList>
    </citation>
    <scope>NUCLEOTIDE SEQUENCE [LARGE SCALE GENOMIC DNA]</scope>
    <source>
        <strain evidence="2">CC-503</strain>
    </source>
</reference>
<dbReference type="EMBL" id="CM008962">
    <property type="protein sequence ID" value="PNW88314.1"/>
    <property type="molecule type" value="Genomic_DNA"/>
</dbReference>
<gene>
    <name evidence="1" type="ORF">CHLRE_01g023913v5</name>
</gene>
<dbReference type="AlphaFoldDB" id="A0A2K3E6B6"/>
<accession>A0A2K3E6B6</accession>
<evidence type="ECO:0000313" key="2">
    <source>
        <dbReference type="Proteomes" id="UP000006906"/>
    </source>
</evidence>
<name>A0A2K3E6B6_CHLRE</name>
<evidence type="ECO:0000313" key="1">
    <source>
        <dbReference type="EMBL" id="PNW88314.1"/>
    </source>
</evidence>
<dbReference type="GeneID" id="5715249"/>
<dbReference type="RefSeq" id="XP_042928440.1">
    <property type="nucleotide sequence ID" value="XM_043058526.1"/>
</dbReference>
<dbReference type="Gramene" id="PNW88314">
    <property type="protein sequence ID" value="PNW88314"/>
    <property type="gene ID" value="CHLRE_01g023913v5"/>
</dbReference>
<dbReference type="InParanoid" id="A0A2K3E6B6"/>
<dbReference type="PaxDb" id="3055-EDP09721"/>
<organism evidence="1 2">
    <name type="scientific">Chlamydomonas reinhardtii</name>
    <name type="common">Chlamydomonas smithii</name>
    <dbReference type="NCBI Taxonomy" id="3055"/>
    <lineage>
        <taxon>Eukaryota</taxon>
        <taxon>Viridiplantae</taxon>
        <taxon>Chlorophyta</taxon>
        <taxon>core chlorophytes</taxon>
        <taxon>Chlorophyceae</taxon>
        <taxon>CS clade</taxon>
        <taxon>Chlamydomonadales</taxon>
        <taxon>Chlamydomonadaceae</taxon>
        <taxon>Chlamydomonas</taxon>
    </lineage>
</organism>
<dbReference type="Proteomes" id="UP000006906">
    <property type="component" value="Chromosome 1"/>
</dbReference>
<keyword evidence="2" id="KW-1185">Reference proteome</keyword>
<protein>
    <submittedName>
        <fullName evidence="1">Uncharacterized protein</fullName>
    </submittedName>
</protein>
<proteinExistence type="predicted"/>